<dbReference type="Gene3D" id="1.20.1050.80">
    <property type="entry name" value="VPS9 domain"/>
    <property type="match status" value="1"/>
</dbReference>
<dbReference type="SUPFAM" id="SSF48403">
    <property type="entry name" value="Ankyrin repeat"/>
    <property type="match status" value="2"/>
</dbReference>
<evidence type="ECO:0000313" key="5">
    <source>
        <dbReference type="RefSeq" id="XP_015520305.1"/>
    </source>
</evidence>
<dbReference type="GO" id="GO:0005770">
    <property type="term" value="C:late endosome"/>
    <property type="evidence" value="ECO:0007669"/>
    <property type="project" value="TreeGrafter"/>
</dbReference>
<feature type="compositionally biased region" description="Polar residues" evidence="2">
    <location>
        <begin position="709"/>
        <end position="720"/>
    </location>
</feature>
<proteinExistence type="predicted"/>
<dbReference type="PROSITE" id="PS50297">
    <property type="entry name" value="ANK_REP_REGION"/>
    <property type="match status" value="7"/>
</dbReference>
<dbReference type="InterPro" id="IPR036770">
    <property type="entry name" value="Ankyrin_rpt-contain_sf"/>
</dbReference>
<dbReference type="GO" id="GO:0000149">
    <property type="term" value="F:SNARE binding"/>
    <property type="evidence" value="ECO:0007669"/>
    <property type="project" value="TreeGrafter"/>
</dbReference>
<dbReference type="GO" id="GO:0043005">
    <property type="term" value="C:neuron projection"/>
    <property type="evidence" value="ECO:0007669"/>
    <property type="project" value="TreeGrafter"/>
</dbReference>
<gene>
    <name evidence="5" type="primary">LOC107224660</name>
</gene>
<feature type="repeat" description="ANK" evidence="1">
    <location>
        <begin position="808"/>
        <end position="840"/>
    </location>
</feature>
<dbReference type="PANTHER" id="PTHR24170:SF2">
    <property type="entry name" value="ANKYRIN REPEAT DOMAIN-CONTAINING PROTEIN 27"/>
    <property type="match status" value="1"/>
</dbReference>
<feature type="repeat" description="ANK" evidence="1">
    <location>
        <begin position="571"/>
        <end position="603"/>
    </location>
</feature>
<sequence>MCRCVLTLFSHFFDVPVPLGLWRRKQPRRKSNKCRNKIFFPYSLHSNLYFVKNRDTSSSATNAWDHIKDMESNYDEDLNVNIFFQQLQHEYTSVFEKAVNEGWVICVPRSGSFSRGSLLADDFLGHILVPSEELPATHFRTLTGKEVRLCNRVLTVDYDIAKPCTAHILFEETFYTEDSQKYRIWCVERILERSSITSYESLPTLTNLRECVDFLWTEILNKEVLEELDNAVKEYQQTDQDQLEDKPLQTQRDLVAGLYAKSLRIVLRDSRLREKTTASRHFLNGIKVAVETYVLYGLRNLLPKYVSACTAFDDACLNKTIKNLHELQLRDLGVRSDLYGGAVRGKLELARLDGFATVLGKIGCLKRAVHFASQGESSVSSDDLLPVLIFLVIRAGLPNWIAQLTFIKQFRFSSTSEYETDEAGFLVTSLEAAIEHIKSGMLTGSVHPEADGTYEYVSGKDELEENRVDEVSISHFFDQVKHGNTSEVERILSKETIDKIRPPNVKLCHPLCCCESCEKSLARDARFSLPTVNSRDDRGLTALHIAALYGQANMVDLLISHGSNVDEVDADGTTALHCSAARGHQNTLLLLLHADADPRITDAHGNTVLHLAADNGHEACVKAILYFLEHTKCPIDPNSSNTNGDTPLHYSSKWGYTGIVEILLEHGAQPRAVNRRGQTPLVLAHSTSISKLLETAAHREFFSTPRLVPTQSSPAMTQSLKTEKQFEPPYSTERLRRIERLLSAISVGDLRLAYYYLGLEGPDQKLVQTTAPAMCHPLCNCEQCTLIEEVPEEHQRKPALGINSRGGDGQTALHIASATGRAEFVQLLLDAGAKLGFKTKSRGQTPLHFACLNGRLAVTKILLNSGECDVNVKDNFGDTPLHLASRTGNAKLVELLVRHGANPKIRNSKAITALEEAEEKVMVSIARILNEQTAVST</sequence>
<protein>
    <submittedName>
        <fullName evidence="5">Ankyrin repeat domain-containing protein 27-like</fullName>
    </submittedName>
</protein>
<dbReference type="InParanoid" id="A0A6J0C182"/>
<dbReference type="GO" id="GO:0045022">
    <property type="term" value="P:early endosome to late endosome transport"/>
    <property type="evidence" value="ECO:0007669"/>
    <property type="project" value="TreeGrafter"/>
</dbReference>
<dbReference type="Pfam" id="PF02204">
    <property type="entry name" value="VPS9"/>
    <property type="match status" value="1"/>
</dbReference>
<keyword evidence="4" id="KW-1185">Reference proteome</keyword>
<evidence type="ECO:0000256" key="1">
    <source>
        <dbReference type="PROSITE-ProRule" id="PRU00023"/>
    </source>
</evidence>
<feature type="repeat" description="ANK" evidence="1">
    <location>
        <begin position="842"/>
        <end position="866"/>
    </location>
</feature>
<dbReference type="OrthoDB" id="411646at2759"/>
<feature type="region of interest" description="Disordered" evidence="2">
    <location>
        <begin position="707"/>
        <end position="727"/>
    </location>
</feature>
<dbReference type="GO" id="GO:0005886">
    <property type="term" value="C:plasma membrane"/>
    <property type="evidence" value="ECO:0007669"/>
    <property type="project" value="TreeGrafter"/>
</dbReference>
<feature type="repeat" description="ANK" evidence="1">
    <location>
        <begin position="604"/>
        <end position="625"/>
    </location>
</feature>
<dbReference type="SMART" id="SM00167">
    <property type="entry name" value="VPS9"/>
    <property type="match status" value="1"/>
</dbReference>
<dbReference type="AlphaFoldDB" id="A0A6J0C182"/>
<dbReference type="InterPro" id="IPR037191">
    <property type="entry name" value="VPS9_dom_sf"/>
</dbReference>
<reference evidence="5" key="1">
    <citation type="submission" date="2025-08" db="UniProtKB">
        <authorList>
            <consortium name="RefSeq"/>
        </authorList>
    </citation>
    <scope>IDENTIFICATION</scope>
    <source>
        <tissue evidence="5">Thorax and Abdomen</tissue>
    </source>
</reference>
<dbReference type="CDD" id="cd22885">
    <property type="entry name" value="ANKRD27_zf1"/>
    <property type="match status" value="1"/>
</dbReference>
<dbReference type="InterPro" id="IPR002110">
    <property type="entry name" value="Ankyrin_rpt"/>
</dbReference>
<dbReference type="Pfam" id="PF12796">
    <property type="entry name" value="Ank_2"/>
    <property type="match status" value="3"/>
</dbReference>
<dbReference type="SMART" id="SM00248">
    <property type="entry name" value="ANK"/>
    <property type="match status" value="7"/>
</dbReference>
<dbReference type="SUPFAM" id="SSF109993">
    <property type="entry name" value="VPS9 domain"/>
    <property type="match status" value="1"/>
</dbReference>
<dbReference type="GO" id="GO:0048812">
    <property type="term" value="P:neuron projection morphogenesis"/>
    <property type="evidence" value="ECO:0007669"/>
    <property type="project" value="TreeGrafter"/>
</dbReference>
<dbReference type="PROSITE" id="PS51205">
    <property type="entry name" value="VPS9"/>
    <property type="match status" value="1"/>
</dbReference>
<dbReference type="InterPro" id="IPR051248">
    <property type="entry name" value="UPF0507/Ank_repeat_27"/>
</dbReference>
<keyword evidence="1" id="KW-0040">ANK repeat</keyword>
<dbReference type="GO" id="GO:0005085">
    <property type="term" value="F:guanyl-nucleotide exchange factor activity"/>
    <property type="evidence" value="ECO:0007669"/>
    <property type="project" value="TreeGrafter"/>
</dbReference>
<dbReference type="InterPro" id="IPR003123">
    <property type="entry name" value="VPS9"/>
</dbReference>
<dbReference type="PROSITE" id="PS50088">
    <property type="entry name" value="ANK_REPEAT"/>
    <property type="match status" value="7"/>
</dbReference>
<evidence type="ECO:0000313" key="4">
    <source>
        <dbReference type="Proteomes" id="UP000829291"/>
    </source>
</evidence>
<organism evidence="5">
    <name type="scientific">Neodiprion lecontei</name>
    <name type="common">Redheaded pine sawfly</name>
    <dbReference type="NCBI Taxonomy" id="441921"/>
    <lineage>
        <taxon>Eukaryota</taxon>
        <taxon>Metazoa</taxon>
        <taxon>Ecdysozoa</taxon>
        <taxon>Arthropoda</taxon>
        <taxon>Hexapoda</taxon>
        <taxon>Insecta</taxon>
        <taxon>Pterygota</taxon>
        <taxon>Neoptera</taxon>
        <taxon>Endopterygota</taxon>
        <taxon>Hymenoptera</taxon>
        <taxon>Tenthredinoidea</taxon>
        <taxon>Diprionidae</taxon>
        <taxon>Diprioninae</taxon>
        <taxon>Neodiprion</taxon>
    </lineage>
</organism>
<dbReference type="GO" id="GO:0097422">
    <property type="term" value="C:tubular endosome"/>
    <property type="evidence" value="ECO:0007669"/>
    <property type="project" value="TreeGrafter"/>
</dbReference>
<name>A0A6J0C182_NEOLC</name>
<feature type="repeat" description="ANK" evidence="1">
    <location>
        <begin position="876"/>
        <end position="908"/>
    </location>
</feature>
<feature type="repeat" description="ANK" evidence="1">
    <location>
        <begin position="538"/>
        <end position="570"/>
    </location>
</feature>
<dbReference type="PANTHER" id="PTHR24170">
    <property type="entry name" value="ANKYRIN REPEAT DOMAIN-CONTAINING PROTEIN 27"/>
    <property type="match status" value="1"/>
</dbReference>
<dbReference type="GeneID" id="107224660"/>
<dbReference type="GO" id="GO:0005769">
    <property type="term" value="C:early endosome"/>
    <property type="evidence" value="ECO:0007669"/>
    <property type="project" value="TreeGrafter"/>
</dbReference>
<dbReference type="RefSeq" id="XP_015520305.1">
    <property type="nucleotide sequence ID" value="XM_015664819.2"/>
</dbReference>
<dbReference type="Proteomes" id="UP000829291">
    <property type="component" value="Chromosome 2"/>
</dbReference>
<feature type="domain" description="VPS9" evidence="3">
    <location>
        <begin position="311"/>
        <end position="446"/>
    </location>
</feature>
<dbReference type="KEGG" id="nlo:107224660"/>
<dbReference type="GO" id="GO:0030133">
    <property type="term" value="C:transport vesicle"/>
    <property type="evidence" value="ECO:0007669"/>
    <property type="project" value="TreeGrafter"/>
</dbReference>
<feature type="repeat" description="ANK" evidence="1">
    <location>
        <begin position="643"/>
        <end position="675"/>
    </location>
</feature>
<evidence type="ECO:0000259" key="3">
    <source>
        <dbReference type="PROSITE" id="PS51205"/>
    </source>
</evidence>
<dbReference type="Gene3D" id="1.25.40.20">
    <property type="entry name" value="Ankyrin repeat-containing domain"/>
    <property type="match status" value="4"/>
</dbReference>
<evidence type="ECO:0000256" key="2">
    <source>
        <dbReference type="SAM" id="MobiDB-lite"/>
    </source>
</evidence>
<dbReference type="PRINTS" id="PR01415">
    <property type="entry name" value="ANKYRIN"/>
</dbReference>
<accession>A0A6J0C182</accession>
<dbReference type="Pfam" id="PF00023">
    <property type="entry name" value="Ank"/>
    <property type="match status" value="1"/>
</dbReference>